<dbReference type="Proteomes" id="UP000807115">
    <property type="component" value="Chromosome 4"/>
</dbReference>
<dbReference type="EMBL" id="CM027683">
    <property type="protein sequence ID" value="KAG0533215.1"/>
    <property type="molecule type" value="Genomic_DNA"/>
</dbReference>
<comment type="caution">
    <text evidence="1">The sequence shown here is derived from an EMBL/GenBank/DDBJ whole genome shotgun (WGS) entry which is preliminary data.</text>
</comment>
<evidence type="ECO:0000313" key="2">
    <source>
        <dbReference type="Proteomes" id="UP000807115"/>
    </source>
</evidence>
<name>A0A921UJB1_SORBI</name>
<sequence length="133" mass="14979">MVAIGPKRFKPTVIVKLKEPIKPYIVISQILDGDIKFTLIKCSFPADCRVKKTTPGPCGIPSKSLMQRGGFTILSYYTMIISYHYFQRPVNDCLEMIDGCIIRSILTNALSSISHFQKPVESYKALVARTTIY</sequence>
<proteinExistence type="predicted"/>
<evidence type="ECO:0000313" key="1">
    <source>
        <dbReference type="EMBL" id="KAG0533215.1"/>
    </source>
</evidence>
<organism evidence="1 2">
    <name type="scientific">Sorghum bicolor</name>
    <name type="common">Sorghum</name>
    <name type="synonym">Sorghum vulgare</name>
    <dbReference type="NCBI Taxonomy" id="4558"/>
    <lineage>
        <taxon>Eukaryota</taxon>
        <taxon>Viridiplantae</taxon>
        <taxon>Streptophyta</taxon>
        <taxon>Embryophyta</taxon>
        <taxon>Tracheophyta</taxon>
        <taxon>Spermatophyta</taxon>
        <taxon>Magnoliopsida</taxon>
        <taxon>Liliopsida</taxon>
        <taxon>Poales</taxon>
        <taxon>Poaceae</taxon>
        <taxon>PACMAD clade</taxon>
        <taxon>Panicoideae</taxon>
        <taxon>Andropogonodae</taxon>
        <taxon>Andropogoneae</taxon>
        <taxon>Sorghinae</taxon>
        <taxon>Sorghum</taxon>
    </lineage>
</organism>
<accession>A0A921UJB1</accession>
<reference evidence="1" key="2">
    <citation type="submission" date="2020-10" db="EMBL/GenBank/DDBJ databases">
        <authorList>
            <person name="Cooper E.A."/>
            <person name="Brenton Z.W."/>
            <person name="Flinn B.S."/>
            <person name="Jenkins J."/>
            <person name="Shu S."/>
            <person name="Flowers D."/>
            <person name="Luo F."/>
            <person name="Wang Y."/>
            <person name="Xia P."/>
            <person name="Barry K."/>
            <person name="Daum C."/>
            <person name="Lipzen A."/>
            <person name="Yoshinaga Y."/>
            <person name="Schmutz J."/>
            <person name="Saski C."/>
            <person name="Vermerris W."/>
            <person name="Kresovich S."/>
        </authorList>
    </citation>
    <scope>NUCLEOTIDE SEQUENCE</scope>
</reference>
<gene>
    <name evidence="1" type="ORF">BDA96_04G173600</name>
</gene>
<reference evidence="1" key="1">
    <citation type="journal article" date="2019" name="BMC Genomics">
        <title>A new reference genome for Sorghum bicolor reveals high levels of sequence similarity between sweet and grain genotypes: implications for the genetics of sugar metabolism.</title>
        <authorList>
            <person name="Cooper E.A."/>
            <person name="Brenton Z.W."/>
            <person name="Flinn B.S."/>
            <person name="Jenkins J."/>
            <person name="Shu S."/>
            <person name="Flowers D."/>
            <person name="Luo F."/>
            <person name="Wang Y."/>
            <person name="Xia P."/>
            <person name="Barry K."/>
            <person name="Daum C."/>
            <person name="Lipzen A."/>
            <person name="Yoshinaga Y."/>
            <person name="Schmutz J."/>
            <person name="Saski C."/>
            <person name="Vermerris W."/>
            <person name="Kresovich S."/>
        </authorList>
    </citation>
    <scope>NUCLEOTIDE SEQUENCE</scope>
</reference>
<protein>
    <submittedName>
        <fullName evidence="1">Uncharacterized protein</fullName>
    </submittedName>
</protein>
<dbReference type="AlphaFoldDB" id="A0A921UJB1"/>